<evidence type="ECO:0000259" key="10">
    <source>
        <dbReference type="PROSITE" id="PS50110"/>
    </source>
</evidence>
<dbReference type="InterPro" id="IPR001867">
    <property type="entry name" value="OmpR/PhoB-type_DNA-bd"/>
</dbReference>
<protein>
    <submittedName>
        <fullName evidence="12">Histidine kinase</fullName>
    </submittedName>
</protein>
<dbReference type="InterPro" id="IPR001789">
    <property type="entry name" value="Sig_transdc_resp-reg_receiver"/>
</dbReference>
<name>A0ABN4I2T5_9BURK</name>
<evidence type="ECO:0000256" key="8">
    <source>
        <dbReference type="PROSITE-ProRule" id="PRU00169"/>
    </source>
</evidence>
<evidence type="ECO:0000256" key="2">
    <source>
        <dbReference type="ARBA" id="ARBA00022490"/>
    </source>
</evidence>
<dbReference type="SMART" id="SM00862">
    <property type="entry name" value="Trans_reg_C"/>
    <property type="match status" value="1"/>
</dbReference>
<dbReference type="Pfam" id="PF00486">
    <property type="entry name" value="Trans_reg_C"/>
    <property type="match status" value="1"/>
</dbReference>
<keyword evidence="3 8" id="KW-0597">Phosphoprotein</keyword>
<dbReference type="InterPro" id="IPR036388">
    <property type="entry name" value="WH-like_DNA-bd_sf"/>
</dbReference>
<sequence length="233" mass="26096">MKIACYIRNIFALEQVQTCLQRSGFESIHFDSEISLLRTLKRHAFDIVVIDIANAASEGDSIFSWLNVRTERIPTLILSPLRTAELVAQAIDKGADDFLLRPFESIELILRINTLIRRCISSGVPRTVEFAGFSLDCDTAQFSFRGKPIALTTREFCMAWLFFSSPGRSISREALGNAIGNPENEVPGRIIEQHICSLRKKLVVDDRQVVMIRTACSHGYRLELCSGNDAANS</sequence>
<feature type="domain" description="OmpR/PhoB-type" evidence="11">
    <location>
        <begin position="125"/>
        <end position="224"/>
    </location>
</feature>
<evidence type="ECO:0000256" key="6">
    <source>
        <dbReference type="ARBA" id="ARBA00023125"/>
    </source>
</evidence>
<gene>
    <name evidence="12" type="ORF">F506_09590</name>
</gene>
<comment type="subcellular location">
    <subcellularLocation>
        <location evidence="1">Cytoplasm</location>
    </subcellularLocation>
</comment>
<dbReference type="Gene3D" id="1.10.10.10">
    <property type="entry name" value="Winged helix-like DNA-binding domain superfamily/Winged helix DNA-binding domain"/>
    <property type="match status" value="1"/>
</dbReference>
<dbReference type="RefSeq" id="WP_053201427.1">
    <property type="nucleotide sequence ID" value="NZ_CP011409.1"/>
</dbReference>
<keyword evidence="12" id="KW-0418">Kinase</keyword>
<organism evidence="12 13">
    <name type="scientific">Herbaspirillum hiltneri N3</name>
    <dbReference type="NCBI Taxonomy" id="1262470"/>
    <lineage>
        <taxon>Bacteria</taxon>
        <taxon>Pseudomonadati</taxon>
        <taxon>Pseudomonadota</taxon>
        <taxon>Betaproteobacteria</taxon>
        <taxon>Burkholderiales</taxon>
        <taxon>Oxalobacteraceae</taxon>
        <taxon>Herbaspirillum</taxon>
    </lineage>
</organism>
<dbReference type="PROSITE" id="PS51755">
    <property type="entry name" value="OMPR_PHOB"/>
    <property type="match status" value="1"/>
</dbReference>
<feature type="DNA-binding region" description="OmpR/PhoB-type" evidence="9">
    <location>
        <begin position="125"/>
        <end position="224"/>
    </location>
</feature>
<dbReference type="InterPro" id="IPR011006">
    <property type="entry name" value="CheY-like_superfamily"/>
</dbReference>
<dbReference type="Gene3D" id="3.40.50.2300">
    <property type="match status" value="1"/>
</dbReference>
<dbReference type="PROSITE" id="PS50110">
    <property type="entry name" value="RESPONSE_REGULATORY"/>
    <property type="match status" value="1"/>
</dbReference>
<dbReference type="InterPro" id="IPR039420">
    <property type="entry name" value="WalR-like"/>
</dbReference>
<dbReference type="SUPFAM" id="SSF46894">
    <property type="entry name" value="C-terminal effector domain of the bipartite response regulators"/>
    <property type="match status" value="1"/>
</dbReference>
<keyword evidence="5" id="KW-0805">Transcription regulation</keyword>
<keyword evidence="4" id="KW-0902">Two-component regulatory system</keyword>
<dbReference type="PANTHER" id="PTHR48111">
    <property type="entry name" value="REGULATOR OF RPOS"/>
    <property type="match status" value="1"/>
</dbReference>
<evidence type="ECO:0000259" key="11">
    <source>
        <dbReference type="PROSITE" id="PS51755"/>
    </source>
</evidence>
<dbReference type="SUPFAM" id="SSF52172">
    <property type="entry name" value="CheY-like"/>
    <property type="match status" value="1"/>
</dbReference>
<dbReference type="GO" id="GO:0016301">
    <property type="term" value="F:kinase activity"/>
    <property type="evidence" value="ECO:0007669"/>
    <property type="project" value="UniProtKB-KW"/>
</dbReference>
<dbReference type="CDD" id="cd00383">
    <property type="entry name" value="trans_reg_C"/>
    <property type="match status" value="1"/>
</dbReference>
<evidence type="ECO:0000256" key="9">
    <source>
        <dbReference type="PROSITE-ProRule" id="PRU01091"/>
    </source>
</evidence>
<evidence type="ECO:0000313" key="13">
    <source>
        <dbReference type="Proteomes" id="UP000063429"/>
    </source>
</evidence>
<keyword evidence="12" id="KW-0808">Transferase</keyword>
<dbReference type="Pfam" id="PF00072">
    <property type="entry name" value="Response_reg"/>
    <property type="match status" value="1"/>
</dbReference>
<keyword evidence="13" id="KW-1185">Reference proteome</keyword>
<dbReference type="Proteomes" id="UP000063429">
    <property type="component" value="Chromosome"/>
</dbReference>
<feature type="modified residue" description="4-aspartylphosphate" evidence="8">
    <location>
        <position position="51"/>
    </location>
</feature>
<feature type="domain" description="Response regulatory" evidence="10">
    <location>
        <begin position="2"/>
        <end position="116"/>
    </location>
</feature>
<evidence type="ECO:0000256" key="3">
    <source>
        <dbReference type="ARBA" id="ARBA00022553"/>
    </source>
</evidence>
<evidence type="ECO:0000256" key="4">
    <source>
        <dbReference type="ARBA" id="ARBA00023012"/>
    </source>
</evidence>
<reference evidence="13" key="1">
    <citation type="journal article" date="2015" name="Genome Announc.">
        <title>Complete Genome Sequence of Herbaspirillum hiltneri N3 (DSM 17495), Isolated from Surface-Sterilized Wheat Roots.</title>
        <authorList>
            <person name="Guizelini D."/>
            <person name="Saizaki P.M."/>
            <person name="Coimbra N.A."/>
            <person name="Weiss V.A."/>
            <person name="Faoro H."/>
            <person name="Sfeir M.Z."/>
            <person name="Baura V.A."/>
            <person name="Monteiro R.A."/>
            <person name="Chubatsu L.S."/>
            <person name="Souza E.M."/>
            <person name="Cruz L.M."/>
            <person name="Pedrosa F.O."/>
            <person name="Raittz R.T."/>
            <person name="Marchaukoski J.N."/>
            <person name="Steffens M.B."/>
        </authorList>
    </citation>
    <scope>NUCLEOTIDE SEQUENCE [LARGE SCALE GENOMIC DNA]</scope>
    <source>
        <strain evidence="13">N3</strain>
    </source>
</reference>
<proteinExistence type="predicted"/>
<dbReference type="SMART" id="SM00448">
    <property type="entry name" value="REC"/>
    <property type="match status" value="1"/>
</dbReference>
<keyword evidence="6 9" id="KW-0238">DNA-binding</keyword>
<evidence type="ECO:0000256" key="7">
    <source>
        <dbReference type="ARBA" id="ARBA00023163"/>
    </source>
</evidence>
<dbReference type="InterPro" id="IPR016032">
    <property type="entry name" value="Sig_transdc_resp-reg_C-effctor"/>
</dbReference>
<evidence type="ECO:0000256" key="5">
    <source>
        <dbReference type="ARBA" id="ARBA00023015"/>
    </source>
</evidence>
<dbReference type="EMBL" id="CP011409">
    <property type="protein sequence ID" value="AKZ65269.1"/>
    <property type="molecule type" value="Genomic_DNA"/>
</dbReference>
<evidence type="ECO:0000313" key="12">
    <source>
        <dbReference type="EMBL" id="AKZ65269.1"/>
    </source>
</evidence>
<dbReference type="PANTHER" id="PTHR48111:SF35">
    <property type="entry name" value="TRANSCRIPTIONAL REGULATORY PROTEIN QSEB"/>
    <property type="match status" value="1"/>
</dbReference>
<keyword evidence="2" id="KW-0963">Cytoplasm</keyword>
<accession>A0ABN4I2T5</accession>
<evidence type="ECO:0000256" key="1">
    <source>
        <dbReference type="ARBA" id="ARBA00004496"/>
    </source>
</evidence>
<keyword evidence="7" id="KW-0804">Transcription</keyword>